<gene>
    <name evidence="2" type="ORF">UFB30_12690</name>
</gene>
<dbReference type="SUPFAM" id="SSF52096">
    <property type="entry name" value="ClpP/crotonase"/>
    <property type="match status" value="1"/>
</dbReference>
<reference evidence="2 3" key="1">
    <citation type="submission" date="2023-12" db="EMBL/GenBank/DDBJ databases">
        <title>Jeotgalibacillus haloalkaliphilus sp. nov., a novel salt-tolerant bacteria, isolated from the estuary of the Fenhe River into the Yellow River.</title>
        <authorList>
            <person name="Li Y."/>
        </authorList>
    </citation>
    <scope>NUCLEOTIDE SEQUENCE [LARGE SCALE GENOMIC DNA]</scope>
    <source>
        <strain evidence="2 3">HH7-29</strain>
    </source>
</reference>
<protein>
    <submittedName>
        <fullName evidence="2">Enoyl-CoA hydratase</fullName>
        <ecNumber evidence="2">4.2.1.17</ecNumber>
    </submittedName>
</protein>
<dbReference type="InterPro" id="IPR014748">
    <property type="entry name" value="Enoyl-CoA_hydra_C"/>
</dbReference>
<proteinExistence type="inferred from homology"/>
<dbReference type="CDD" id="cd06558">
    <property type="entry name" value="crotonase-like"/>
    <property type="match status" value="1"/>
</dbReference>
<dbReference type="Gene3D" id="3.90.226.10">
    <property type="entry name" value="2-enoyl-CoA Hydratase, Chain A, domain 1"/>
    <property type="match status" value="1"/>
</dbReference>
<dbReference type="Pfam" id="PF00378">
    <property type="entry name" value="ECH_1"/>
    <property type="match status" value="1"/>
</dbReference>
<dbReference type="Gene3D" id="1.10.12.10">
    <property type="entry name" value="Lyase 2-enoyl-coa Hydratase, Chain A, domain 2"/>
    <property type="match status" value="1"/>
</dbReference>
<dbReference type="InterPro" id="IPR001753">
    <property type="entry name" value="Enoyl-CoA_hydra/iso"/>
</dbReference>
<keyword evidence="3" id="KW-1185">Reference proteome</keyword>
<dbReference type="PANTHER" id="PTHR43459">
    <property type="entry name" value="ENOYL-COA HYDRATASE"/>
    <property type="match status" value="1"/>
</dbReference>
<dbReference type="Proteomes" id="UP001292084">
    <property type="component" value="Unassembled WGS sequence"/>
</dbReference>
<evidence type="ECO:0000256" key="1">
    <source>
        <dbReference type="ARBA" id="ARBA00005254"/>
    </source>
</evidence>
<comment type="caution">
    <text evidence="2">The sequence shown here is derived from an EMBL/GenBank/DDBJ whole genome shotgun (WGS) entry which is preliminary data.</text>
</comment>
<accession>A0ABU5KPK5</accession>
<dbReference type="InterPro" id="IPR029045">
    <property type="entry name" value="ClpP/crotonase-like_dom_sf"/>
</dbReference>
<comment type="similarity">
    <text evidence="1">Belongs to the enoyl-CoA hydratase/isomerase family.</text>
</comment>
<name>A0ABU5KPK5_9BACL</name>
<dbReference type="PANTHER" id="PTHR43459:SF1">
    <property type="entry name" value="EG:BACN32G11.4 PROTEIN"/>
    <property type="match status" value="1"/>
</dbReference>
<keyword evidence="2" id="KW-0456">Lyase</keyword>
<evidence type="ECO:0000313" key="3">
    <source>
        <dbReference type="Proteomes" id="UP001292084"/>
    </source>
</evidence>
<sequence>MEKQYETLKVDVQGNTVWLTFNRPESLNALNLQLMTDLQDALNEIKRDSDLQVLVLRGEGKGFCSGGDIKGMLKMNGEEDFQHFMKVINDLSVTLYTMPKITVSAIHGAAAGLGLSLALSTDVIFAEEQSKLAMNFIGIGLVPDGGGHFFMQERLGTQKALHTIWRGEILNGHEAYSMGLIDKVTAEGRVTEEAEAFVQTINHSPVKAMMESKTILRGSRKAQLEEILEMEKEAQWRMRQTNDHMEGIQAFAEKRKPVFRGN</sequence>
<evidence type="ECO:0000313" key="2">
    <source>
        <dbReference type="EMBL" id="MDZ5713087.1"/>
    </source>
</evidence>
<dbReference type="RefSeq" id="WP_322422056.1">
    <property type="nucleotide sequence ID" value="NZ_JAXQNN010000004.1"/>
</dbReference>
<dbReference type="EC" id="4.2.1.17" evidence="2"/>
<organism evidence="2 3">
    <name type="scientific">Jeotgalibacillus haloalkalitolerans</name>
    <dbReference type="NCBI Taxonomy" id="3104292"/>
    <lineage>
        <taxon>Bacteria</taxon>
        <taxon>Bacillati</taxon>
        <taxon>Bacillota</taxon>
        <taxon>Bacilli</taxon>
        <taxon>Bacillales</taxon>
        <taxon>Caryophanaceae</taxon>
        <taxon>Jeotgalibacillus</taxon>
    </lineage>
</organism>
<dbReference type="EMBL" id="JAXQNN010000004">
    <property type="protein sequence ID" value="MDZ5713087.1"/>
    <property type="molecule type" value="Genomic_DNA"/>
</dbReference>
<dbReference type="NCBIfam" id="NF005804">
    <property type="entry name" value="PRK07659.1"/>
    <property type="match status" value="1"/>
</dbReference>
<dbReference type="GO" id="GO:0004300">
    <property type="term" value="F:enoyl-CoA hydratase activity"/>
    <property type="evidence" value="ECO:0007669"/>
    <property type="project" value="UniProtKB-EC"/>
</dbReference>